<sequence length="230" mass="26402">MKTPFYLCLIAAVTISTQADAQRKRGPHRGKPAAKAAAADHAELGALKDKFLAFRTAVYEGNDYYTDKDIDLRAAHRGLYLLICDSLIEDRIREDAGFFYNEQLFLIAEDAKKMRGNKDVLPEYQAKKIKAKLTKLRDDLKSEREDTVKPEILTPQLNRIQINLEELVKFGQDEKILSSGEASSIRRKMNNLSRDEKKAKSDKNVSDKEREKLMEDARELRRETIKQLLD</sequence>
<organism evidence="2 3">
    <name type="scientific">Rubritalea halochordaticola</name>
    <dbReference type="NCBI Taxonomy" id="714537"/>
    <lineage>
        <taxon>Bacteria</taxon>
        <taxon>Pseudomonadati</taxon>
        <taxon>Verrucomicrobiota</taxon>
        <taxon>Verrucomicrobiia</taxon>
        <taxon>Verrucomicrobiales</taxon>
        <taxon>Rubritaleaceae</taxon>
        <taxon>Rubritalea</taxon>
    </lineage>
</organism>
<comment type="caution">
    <text evidence="2">The sequence shown here is derived from an EMBL/GenBank/DDBJ whole genome shotgun (WGS) entry which is preliminary data.</text>
</comment>
<gene>
    <name evidence="2" type="ORF">Rhal01_02758</name>
</gene>
<protein>
    <submittedName>
        <fullName evidence="2">Uncharacterized protein</fullName>
    </submittedName>
</protein>
<dbReference type="Proteomes" id="UP001424741">
    <property type="component" value="Unassembled WGS sequence"/>
</dbReference>
<accession>A0ABP9V227</accession>
<dbReference type="EMBL" id="BAABRL010000009">
    <property type="protein sequence ID" value="GAA5496573.1"/>
    <property type="molecule type" value="Genomic_DNA"/>
</dbReference>
<feature type="compositionally biased region" description="Basic and acidic residues" evidence="1">
    <location>
        <begin position="193"/>
        <end position="215"/>
    </location>
</feature>
<evidence type="ECO:0000313" key="2">
    <source>
        <dbReference type="EMBL" id="GAA5496573.1"/>
    </source>
</evidence>
<feature type="region of interest" description="Disordered" evidence="1">
    <location>
        <begin position="187"/>
        <end position="215"/>
    </location>
</feature>
<proteinExistence type="predicted"/>
<evidence type="ECO:0000256" key="1">
    <source>
        <dbReference type="SAM" id="MobiDB-lite"/>
    </source>
</evidence>
<name>A0ABP9V227_9BACT</name>
<evidence type="ECO:0000313" key="3">
    <source>
        <dbReference type="Proteomes" id="UP001424741"/>
    </source>
</evidence>
<keyword evidence="3" id="KW-1185">Reference proteome</keyword>
<dbReference type="RefSeq" id="WP_346189226.1">
    <property type="nucleotide sequence ID" value="NZ_BAABRL010000009.1"/>
</dbReference>
<reference evidence="2 3" key="1">
    <citation type="submission" date="2024-02" db="EMBL/GenBank/DDBJ databases">
        <title>Rubritalea halochordaticola NBRC 107102.</title>
        <authorList>
            <person name="Ichikawa N."/>
            <person name="Katano-Makiyama Y."/>
            <person name="Hidaka K."/>
        </authorList>
    </citation>
    <scope>NUCLEOTIDE SEQUENCE [LARGE SCALE GENOMIC DNA]</scope>
    <source>
        <strain evidence="2 3">NBRC 107102</strain>
    </source>
</reference>